<dbReference type="SUPFAM" id="SSF88659">
    <property type="entry name" value="Sigma3 and sigma4 domains of RNA polymerase sigma factors"/>
    <property type="match status" value="1"/>
</dbReference>
<comment type="caution">
    <text evidence="9">The sequence shown here is derived from an EMBL/GenBank/DDBJ whole genome shotgun (WGS) entry which is preliminary data.</text>
</comment>
<gene>
    <name evidence="9" type="primary">sigV</name>
    <name evidence="9" type="ORF">CLOSTMETH_02568</name>
</gene>
<dbReference type="GO" id="GO:0006950">
    <property type="term" value="P:response to stress"/>
    <property type="evidence" value="ECO:0007669"/>
    <property type="project" value="UniProtKB-ARBA"/>
</dbReference>
<dbReference type="HOGENOM" id="CLU_047691_3_1_9"/>
<dbReference type="InterPro" id="IPR014284">
    <property type="entry name" value="RNA_pol_sigma-70_dom"/>
</dbReference>
<dbReference type="Pfam" id="PF04542">
    <property type="entry name" value="Sigma70_r2"/>
    <property type="match status" value="1"/>
</dbReference>
<dbReference type="GO" id="GO:0016987">
    <property type="term" value="F:sigma factor activity"/>
    <property type="evidence" value="ECO:0007669"/>
    <property type="project" value="UniProtKB-KW"/>
</dbReference>
<dbReference type="InterPro" id="IPR000838">
    <property type="entry name" value="RNA_pol_sigma70_ECF_CS"/>
</dbReference>
<feature type="domain" description="RNA polymerase sigma-70 region 2" evidence="7">
    <location>
        <begin position="42"/>
        <end position="108"/>
    </location>
</feature>
<dbReference type="PROSITE" id="PS01063">
    <property type="entry name" value="SIGMA70_ECF"/>
    <property type="match status" value="1"/>
</dbReference>
<dbReference type="STRING" id="537013.CLOSTMETH_02568"/>
<evidence type="ECO:0000313" key="9">
    <source>
        <dbReference type="EMBL" id="EEG29821.1"/>
    </source>
</evidence>
<evidence type="ECO:0000256" key="5">
    <source>
        <dbReference type="ARBA" id="ARBA00023163"/>
    </source>
</evidence>
<feature type="domain" description="RNA polymerase sigma factor 70 region 4 type 2" evidence="8">
    <location>
        <begin position="131"/>
        <end position="182"/>
    </location>
</feature>
<dbReference type="InterPro" id="IPR036388">
    <property type="entry name" value="WH-like_DNA-bd_sf"/>
</dbReference>
<dbReference type="SUPFAM" id="SSF88946">
    <property type="entry name" value="Sigma2 domain of RNA polymerase sigma factors"/>
    <property type="match status" value="1"/>
</dbReference>
<dbReference type="PANTHER" id="PTHR43133:SF60">
    <property type="entry name" value="RNA POLYMERASE SIGMA FACTOR SIGV"/>
    <property type="match status" value="1"/>
</dbReference>
<dbReference type="GO" id="GO:0003677">
    <property type="term" value="F:DNA binding"/>
    <property type="evidence" value="ECO:0007669"/>
    <property type="project" value="UniProtKB-KW"/>
</dbReference>
<dbReference type="GO" id="GO:0006352">
    <property type="term" value="P:DNA-templated transcription initiation"/>
    <property type="evidence" value="ECO:0007669"/>
    <property type="project" value="InterPro"/>
</dbReference>
<evidence type="ECO:0000259" key="7">
    <source>
        <dbReference type="Pfam" id="PF04542"/>
    </source>
</evidence>
<dbReference type="CDD" id="cd06171">
    <property type="entry name" value="Sigma70_r4"/>
    <property type="match status" value="1"/>
</dbReference>
<keyword evidence="3 6" id="KW-0731">Sigma factor</keyword>
<reference evidence="9 10" key="1">
    <citation type="submission" date="2009-01" db="EMBL/GenBank/DDBJ databases">
        <authorList>
            <person name="Fulton L."/>
            <person name="Clifton S."/>
            <person name="Fulton B."/>
            <person name="Xu J."/>
            <person name="Minx P."/>
            <person name="Pepin K.H."/>
            <person name="Johnson M."/>
            <person name="Bhonagiri V."/>
            <person name="Nash W.E."/>
            <person name="Mardis E.R."/>
            <person name="Wilson R.K."/>
        </authorList>
    </citation>
    <scope>NUCLEOTIDE SEQUENCE [LARGE SCALE GENOMIC DNA]</scope>
    <source>
        <strain evidence="9 10">DSM 5476</strain>
    </source>
</reference>
<dbReference type="InterPro" id="IPR013249">
    <property type="entry name" value="RNA_pol_sigma70_r4_t2"/>
</dbReference>
<evidence type="ECO:0000256" key="4">
    <source>
        <dbReference type="ARBA" id="ARBA00023125"/>
    </source>
</evidence>
<evidence type="ECO:0000256" key="6">
    <source>
        <dbReference type="RuleBase" id="RU000716"/>
    </source>
</evidence>
<comment type="similarity">
    <text evidence="1 6">Belongs to the sigma-70 factor family. ECF subfamily.</text>
</comment>
<evidence type="ECO:0000256" key="3">
    <source>
        <dbReference type="ARBA" id="ARBA00023082"/>
    </source>
</evidence>
<dbReference type="Proteomes" id="UP000003340">
    <property type="component" value="Unassembled WGS sequence"/>
</dbReference>
<proteinExistence type="inferred from homology"/>
<dbReference type="Gene3D" id="1.10.10.10">
    <property type="entry name" value="Winged helix-like DNA-binding domain superfamily/Winged helix DNA-binding domain"/>
    <property type="match status" value="1"/>
</dbReference>
<dbReference type="PANTHER" id="PTHR43133">
    <property type="entry name" value="RNA POLYMERASE ECF-TYPE SIGMA FACTO"/>
    <property type="match status" value="1"/>
</dbReference>
<keyword evidence="5 6" id="KW-0804">Transcription</keyword>
<organism evidence="9 10">
    <name type="scientific">[Clostridium] methylpentosum DSM 5476</name>
    <dbReference type="NCBI Taxonomy" id="537013"/>
    <lineage>
        <taxon>Bacteria</taxon>
        <taxon>Bacillati</taxon>
        <taxon>Bacillota</taxon>
        <taxon>Clostridia</taxon>
        <taxon>Eubacteriales</taxon>
        <taxon>Oscillospiraceae</taxon>
        <taxon>Oscillospiraceae incertae sedis</taxon>
    </lineage>
</organism>
<dbReference type="NCBIfam" id="TIGR02937">
    <property type="entry name" value="sigma70-ECF"/>
    <property type="match status" value="1"/>
</dbReference>
<sequence length="191" mass="22378">MYSNHPKRLQEMISTPQTAWKGRLSLFKAKQMTLREEFSAYVREHQQDFYRLAYSYVKNRENALDIVQEAVVKALGNLGSLKNPAYFKTWFYRILVNESLLFLRKNKRLVLSDEGFADIVYLDRDIPQAIDLYRAIGKLEPQLKTVVILKYFEDMTFEQIAQVTEGNLSTVKSRLYRALQLLKPLIEESVS</sequence>
<dbReference type="AlphaFoldDB" id="C0EFC6"/>
<keyword evidence="4 6" id="KW-0238">DNA-binding</keyword>
<evidence type="ECO:0000256" key="1">
    <source>
        <dbReference type="ARBA" id="ARBA00010641"/>
    </source>
</evidence>
<evidence type="ECO:0000256" key="2">
    <source>
        <dbReference type="ARBA" id="ARBA00023015"/>
    </source>
</evidence>
<dbReference type="eggNOG" id="COG1595">
    <property type="taxonomic scope" value="Bacteria"/>
</dbReference>
<dbReference type="InterPro" id="IPR013325">
    <property type="entry name" value="RNA_pol_sigma_r2"/>
</dbReference>
<dbReference type="Gene3D" id="1.10.1740.10">
    <property type="match status" value="1"/>
</dbReference>
<dbReference type="InterPro" id="IPR007627">
    <property type="entry name" value="RNA_pol_sigma70_r2"/>
</dbReference>
<dbReference type="InterPro" id="IPR039425">
    <property type="entry name" value="RNA_pol_sigma-70-like"/>
</dbReference>
<accession>C0EFC6</accession>
<reference evidence="9 10" key="2">
    <citation type="submission" date="2009-02" db="EMBL/GenBank/DDBJ databases">
        <title>Draft genome sequence of Clostridium methylpentosum (DSM 5476).</title>
        <authorList>
            <person name="Sudarsanam P."/>
            <person name="Ley R."/>
            <person name="Guruge J."/>
            <person name="Turnbaugh P.J."/>
            <person name="Mahowald M."/>
            <person name="Liep D."/>
            <person name="Gordon J."/>
        </authorList>
    </citation>
    <scope>NUCLEOTIDE SEQUENCE [LARGE SCALE GENOMIC DNA]</scope>
    <source>
        <strain evidence="9 10">DSM 5476</strain>
    </source>
</reference>
<keyword evidence="2 6" id="KW-0805">Transcription regulation</keyword>
<evidence type="ECO:0000313" key="10">
    <source>
        <dbReference type="Proteomes" id="UP000003340"/>
    </source>
</evidence>
<dbReference type="EMBL" id="ACEC01000088">
    <property type="protein sequence ID" value="EEG29821.1"/>
    <property type="molecule type" value="Genomic_DNA"/>
</dbReference>
<dbReference type="Pfam" id="PF08281">
    <property type="entry name" value="Sigma70_r4_2"/>
    <property type="match status" value="1"/>
</dbReference>
<evidence type="ECO:0000259" key="8">
    <source>
        <dbReference type="Pfam" id="PF08281"/>
    </source>
</evidence>
<name>C0EFC6_9FIRM</name>
<dbReference type="InterPro" id="IPR013324">
    <property type="entry name" value="RNA_pol_sigma_r3/r4-like"/>
</dbReference>
<keyword evidence="10" id="KW-1185">Reference proteome</keyword>
<protein>
    <recommendedName>
        <fullName evidence="6">RNA polymerase sigma factor</fullName>
    </recommendedName>
</protein>